<protein>
    <submittedName>
        <fullName evidence="1">Uncharacterized protein</fullName>
    </submittedName>
</protein>
<evidence type="ECO:0000313" key="2">
    <source>
        <dbReference type="Proteomes" id="UP001632038"/>
    </source>
</evidence>
<reference evidence="2" key="1">
    <citation type="journal article" date="2024" name="IScience">
        <title>Strigolactones Initiate the Formation of Haustorium-like Structures in Castilleja.</title>
        <authorList>
            <person name="Buerger M."/>
            <person name="Peterson D."/>
            <person name="Chory J."/>
        </authorList>
    </citation>
    <scope>NUCLEOTIDE SEQUENCE [LARGE SCALE GENOMIC DNA]</scope>
</reference>
<dbReference type="Pfam" id="PF05097">
    <property type="entry name" value="DUF688"/>
    <property type="match status" value="1"/>
</dbReference>
<dbReference type="InterPro" id="IPR007789">
    <property type="entry name" value="DUF688"/>
</dbReference>
<accession>A0ABD3CSX0</accession>
<gene>
    <name evidence="1" type="ORF">CASFOL_025178</name>
</gene>
<name>A0ABD3CSX0_9LAMI</name>
<keyword evidence="2" id="KW-1185">Reference proteome</keyword>
<dbReference type="Proteomes" id="UP001632038">
    <property type="component" value="Unassembled WGS sequence"/>
</dbReference>
<dbReference type="AlphaFoldDB" id="A0ABD3CSX0"/>
<evidence type="ECO:0000313" key="1">
    <source>
        <dbReference type="EMBL" id="KAL3632194.1"/>
    </source>
</evidence>
<dbReference type="PANTHER" id="PTHR33671:SF2">
    <property type="entry name" value="N-METHYLTRANSFERASE, PUTATIVE (DUF688)-RELATED"/>
    <property type="match status" value="1"/>
</dbReference>
<sequence length="249" mass="28263">MPLKNIMLENKKLKLNQPILSVRKPSSMEFNKKKIEHGQAIKPGIKLHPSPPIKTAGAVPFHWEKAPGQPKQLPDNFIETEEIKSRKSIDIDEPFVDALKNQSPVKSKTSHRNNEEKQDYLLPSCGLLPRFCSVCLVSPVLAKQSKEGSVFNETVYVDNNVKPFPPRAKENRFRCSKENKGKAEKETPTKNVLKRLITRESYSEFLVPPPMLKSPSDSWLWRTLLSASAKNVSRNCSNKVVKTIVPRRV</sequence>
<organism evidence="1 2">
    <name type="scientific">Castilleja foliolosa</name>
    <dbReference type="NCBI Taxonomy" id="1961234"/>
    <lineage>
        <taxon>Eukaryota</taxon>
        <taxon>Viridiplantae</taxon>
        <taxon>Streptophyta</taxon>
        <taxon>Embryophyta</taxon>
        <taxon>Tracheophyta</taxon>
        <taxon>Spermatophyta</taxon>
        <taxon>Magnoliopsida</taxon>
        <taxon>eudicotyledons</taxon>
        <taxon>Gunneridae</taxon>
        <taxon>Pentapetalae</taxon>
        <taxon>asterids</taxon>
        <taxon>lamiids</taxon>
        <taxon>Lamiales</taxon>
        <taxon>Orobanchaceae</taxon>
        <taxon>Pedicularideae</taxon>
        <taxon>Castillejinae</taxon>
        <taxon>Castilleja</taxon>
    </lineage>
</organism>
<dbReference type="EMBL" id="JAVIJP010000032">
    <property type="protein sequence ID" value="KAL3632194.1"/>
    <property type="molecule type" value="Genomic_DNA"/>
</dbReference>
<proteinExistence type="predicted"/>
<comment type="caution">
    <text evidence="1">The sequence shown here is derived from an EMBL/GenBank/DDBJ whole genome shotgun (WGS) entry which is preliminary data.</text>
</comment>
<dbReference type="PANTHER" id="PTHR33671">
    <property type="entry name" value="N-METHYLTRANSFERASE, PUTATIVE (DUF688)-RELATED"/>
    <property type="match status" value="1"/>
</dbReference>